<proteinExistence type="predicted"/>
<gene>
    <name evidence="1" type="primary">TPS3_2</name>
    <name evidence="1" type="ORF">LPJ66_009063</name>
</gene>
<evidence type="ECO:0000313" key="2">
    <source>
        <dbReference type="Proteomes" id="UP001150581"/>
    </source>
</evidence>
<keyword evidence="2" id="KW-1185">Reference proteome</keyword>
<comment type="caution">
    <text evidence="1">The sequence shown here is derived from an EMBL/GenBank/DDBJ whole genome shotgun (WGS) entry which is preliminary data.</text>
</comment>
<protein>
    <submittedName>
        <fullName evidence="1">Trehalose-6-P synthase/phosphatase complex subunit</fullName>
    </submittedName>
</protein>
<name>A0ACC1I4L7_9FUNG</name>
<reference evidence="1" key="1">
    <citation type="submission" date="2022-07" db="EMBL/GenBank/DDBJ databases">
        <title>Phylogenomic reconstructions and comparative analyses of Kickxellomycotina fungi.</title>
        <authorList>
            <person name="Reynolds N.K."/>
            <person name="Stajich J.E."/>
            <person name="Barry K."/>
            <person name="Grigoriev I.V."/>
            <person name="Crous P."/>
            <person name="Smith M.E."/>
        </authorList>
    </citation>
    <scope>NUCLEOTIDE SEQUENCE</scope>
    <source>
        <strain evidence="1">Benny 63K</strain>
    </source>
</reference>
<dbReference type="Proteomes" id="UP001150581">
    <property type="component" value="Unassembled WGS sequence"/>
</dbReference>
<accession>A0ACC1I4L7</accession>
<feature type="non-terminal residue" evidence="1">
    <location>
        <position position="398"/>
    </location>
</feature>
<organism evidence="1 2">
    <name type="scientific">Kickxella alabastrina</name>
    <dbReference type="NCBI Taxonomy" id="61397"/>
    <lineage>
        <taxon>Eukaryota</taxon>
        <taxon>Fungi</taxon>
        <taxon>Fungi incertae sedis</taxon>
        <taxon>Zoopagomycota</taxon>
        <taxon>Kickxellomycotina</taxon>
        <taxon>Kickxellomycetes</taxon>
        <taxon>Kickxellales</taxon>
        <taxon>Kickxellaceae</taxon>
        <taxon>Kickxella</taxon>
    </lineage>
</organism>
<sequence>MMEPRVLVVSLFAPYSVNFDPPVSKSSSNATTPPGTHDGINKVHERQTSRSGSTGRNHIWSGRRSSVHRTHTTPLGHSGQPHSRRRSTFSINLAPLSRENGNECVASSDVSGPSPSLATCAEDTKGNKKAPAVTSAATATASNTLCNGKAGAYQLAYNIDEAAGAHTPPPNTLDFTRKQNMDLLREKRERKTGVSKNGRLLRDHRLLPVTAAPSSADAIASLGSAASNANVDSTLPAGSAKQQEQQKQKQQDILSYSLTGLQINTYQPEAGQESLSGTTTPGAVATVPGTSDQFVVEHLNVGNIGLFNAVNASLDLFAERVWIGELGISTDGWSEQRKEAVSNKLLDGFETLPVFVSDKEFEGHYGRFSKQLIWPAFHYIMPEMPQWHGWEKSAYEAS</sequence>
<evidence type="ECO:0000313" key="1">
    <source>
        <dbReference type="EMBL" id="KAJ1887544.1"/>
    </source>
</evidence>
<dbReference type="EMBL" id="JANBPG010001970">
    <property type="protein sequence ID" value="KAJ1887544.1"/>
    <property type="molecule type" value="Genomic_DNA"/>
</dbReference>